<feature type="domain" description="Pre-mRNA-splicing factor Syf1/CRNKL1-like C-terminal HAT-repeats" evidence="3">
    <location>
        <begin position="49"/>
        <end position="135"/>
    </location>
</feature>
<gene>
    <name evidence="4" type="primary">Acey_s0242.g3430</name>
    <name evidence="4" type="ORF">Y032_0242g3430</name>
</gene>
<evidence type="ECO:0000259" key="3">
    <source>
        <dbReference type="Pfam" id="PF23231"/>
    </source>
</evidence>
<evidence type="ECO:0000313" key="5">
    <source>
        <dbReference type="Proteomes" id="UP000024635"/>
    </source>
</evidence>
<dbReference type="EMBL" id="JARK01001578">
    <property type="protein sequence ID" value="EYB88748.1"/>
    <property type="molecule type" value="Genomic_DNA"/>
</dbReference>
<reference evidence="5" key="1">
    <citation type="journal article" date="2015" name="Nat. Genet.">
        <title>The genome and transcriptome of the zoonotic hookworm Ancylostoma ceylanicum identify infection-specific gene families.</title>
        <authorList>
            <person name="Schwarz E.M."/>
            <person name="Hu Y."/>
            <person name="Antoshechkin I."/>
            <person name="Miller M.M."/>
            <person name="Sternberg P.W."/>
            <person name="Aroian R.V."/>
        </authorList>
    </citation>
    <scope>NUCLEOTIDE SEQUENCE</scope>
    <source>
        <strain evidence="5">HY135</strain>
    </source>
</reference>
<evidence type="ECO:0000313" key="4">
    <source>
        <dbReference type="EMBL" id="EYB88748.1"/>
    </source>
</evidence>
<dbReference type="PANTHER" id="PTHR11246">
    <property type="entry name" value="PRE-MRNA SPLICING FACTOR"/>
    <property type="match status" value="1"/>
</dbReference>
<feature type="region of interest" description="Disordered" evidence="2">
    <location>
        <begin position="184"/>
        <end position="203"/>
    </location>
</feature>
<dbReference type="SUPFAM" id="SSF48452">
    <property type="entry name" value="TPR-like"/>
    <property type="match status" value="1"/>
</dbReference>
<dbReference type="Proteomes" id="UP000024635">
    <property type="component" value="Unassembled WGS sequence"/>
</dbReference>
<evidence type="ECO:0000256" key="2">
    <source>
        <dbReference type="SAM" id="MobiDB-lite"/>
    </source>
</evidence>
<keyword evidence="5" id="KW-1185">Reference proteome</keyword>
<sequence>MAVTSENFKAVNPTENKCFDSPPASLAVARFADEANSCEAHRWRVEALAYERGVAVFEWPQLFDIWNLYLAKFVKKYGGEQLEHARYLFEHCLETCLAPAKFTKNIFLVCAKLEEDYGLIRHAMSIYGRVTEAAEICDPKAVPLSTASYQGGIKPPAECEKPIQLREDLLDSFVGELNRRRRLMVDGEQRNGPPGSGNLPKGQNVLEMVSDRPFMIPASSSPKMSFSCHDFDPFSTLSPVILSECPVI</sequence>
<accession>A0A016SDI6</accession>
<dbReference type="InterPro" id="IPR045075">
    <property type="entry name" value="Syf1-like"/>
</dbReference>
<dbReference type="GO" id="GO:0000974">
    <property type="term" value="C:Prp19 complex"/>
    <property type="evidence" value="ECO:0007669"/>
    <property type="project" value="TreeGrafter"/>
</dbReference>
<keyword evidence="1" id="KW-0677">Repeat</keyword>
<dbReference type="GO" id="GO:0000349">
    <property type="term" value="P:generation of catalytic spliceosome for first transesterification step"/>
    <property type="evidence" value="ECO:0007669"/>
    <property type="project" value="TreeGrafter"/>
</dbReference>
<name>A0A016SDI6_9BILA</name>
<dbReference type="InterPro" id="IPR055430">
    <property type="entry name" value="HAT_Syf1_CNRKL1_C"/>
</dbReference>
<dbReference type="AlphaFoldDB" id="A0A016SDI6"/>
<dbReference type="STRING" id="53326.A0A016SDI6"/>
<dbReference type="OrthoDB" id="10067343at2759"/>
<protein>
    <recommendedName>
        <fullName evidence="3">Pre-mRNA-splicing factor Syf1/CRNKL1-like C-terminal HAT-repeats domain-containing protein</fullName>
    </recommendedName>
</protein>
<dbReference type="Pfam" id="PF23231">
    <property type="entry name" value="HAT_Syf1_CNRKL1_C"/>
    <property type="match status" value="1"/>
</dbReference>
<dbReference type="GO" id="GO:0071014">
    <property type="term" value="C:post-mRNA release spliceosomal complex"/>
    <property type="evidence" value="ECO:0007669"/>
    <property type="project" value="TreeGrafter"/>
</dbReference>
<dbReference type="InterPro" id="IPR011990">
    <property type="entry name" value="TPR-like_helical_dom_sf"/>
</dbReference>
<comment type="caution">
    <text evidence="4">The sequence shown here is derived from an EMBL/GenBank/DDBJ whole genome shotgun (WGS) entry which is preliminary data.</text>
</comment>
<dbReference type="GO" id="GO:0071007">
    <property type="term" value="C:U2-type catalytic step 2 spliceosome"/>
    <property type="evidence" value="ECO:0007669"/>
    <property type="project" value="TreeGrafter"/>
</dbReference>
<organism evidence="4 5">
    <name type="scientific">Ancylostoma ceylanicum</name>
    <dbReference type="NCBI Taxonomy" id="53326"/>
    <lineage>
        <taxon>Eukaryota</taxon>
        <taxon>Metazoa</taxon>
        <taxon>Ecdysozoa</taxon>
        <taxon>Nematoda</taxon>
        <taxon>Chromadorea</taxon>
        <taxon>Rhabditida</taxon>
        <taxon>Rhabditina</taxon>
        <taxon>Rhabditomorpha</taxon>
        <taxon>Strongyloidea</taxon>
        <taxon>Ancylostomatidae</taxon>
        <taxon>Ancylostomatinae</taxon>
        <taxon>Ancylostoma</taxon>
    </lineage>
</organism>
<dbReference type="PANTHER" id="PTHR11246:SF5">
    <property type="entry name" value="PRE-MRNA-SPLICING FACTOR SYF1"/>
    <property type="match status" value="1"/>
</dbReference>
<evidence type="ECO:0000256" key="1">
    <source>
        <dbReference type="ARBA" id="ARBA00022737"/>
    </source>
</evidence>
<dbReference type="Gene3D" id="1.25.40.10">
    <property type="entry name" value="Tetratricopeptide repeat domain"/>
    <property type="match status" value="1"/>
</dbReference>
<proteinExistence type="predicted"/>